<dbReference type="InterPro" id="IPR051448">
    <property type="entry name" value="CdaR-like_regulators"/>
</dbReference>
<dbReference type="Proteomes" id="UP000035425">
    <property type="component" value="Unassembled WGS sequence"/>
</dbReference>
<dbReference type="Pfam" id="PF13556">
    <property type="entry name" value="HTH_30"/>
    <property type="match status" value="1"/>
</dbReference>
<dbReference type="PANTHER" id="PTHR33744">
    <property type="entry name" value="CARBOHYDRATE DIACID REGULATOR"/>
    <property type="match status" value="1"/>
</dbReference>
<feature type="domain" description="CdaR GGDEF-like" evidence="4">
    <location>
        <begin position="196"/>
        <end position="298"/>
    </location>
</feature>
<evidence type="ECO:0008006" key="7">
    <source>
        <dbReference type="Google" id="ProtNLM"/>
    </source>
</evidence>
<evidence type="ECO:0000256" key="1">
    <source>
        <dbReference type="ARBA" id="ARBA00006754"/>
    </source>
</evidence>
<evidence type="ECO:0000259" key="4">
    <source>
        <dbReference type="Pfam" id="PF17853"/>
    </source>
</evidence>
<protein>
    <recommendedName>
        <fullName evidence="7">PucR C-terminal helix-turn-helix domain-containing protein</fullName>
    </recommendedName>
</protein>
<dbReference type="InterPro" id="IPR025736">
    <property type="entry name" value="PucR_C-HTH_dom"/>
</dbReference>
<evidence type="ECO:0000313" key="5">
    <source>
        <dbReference type="EMBL" id="KLL10044.1"/>
    </source>
</evidence>
<comment type="similarity">
    <text evidence="1">Belongs to the CdaR family.</text>
</comment>
<evidence type="ECO:0000313" key="6">
    <source>
        <dbReference type="Proteomes" id="UP000035425"/>
    </source>
</evidence>
<feature type="domain" description="PucR C-terminal helix-turn-helix" evidence="2">
    <location>
        <begin position="350"/>
        <end position="404"/>
    </location>
</feature>
<evidence type="ECO:0000259" key="2">
    <source>
        <dbReference type="Pfam" id="PF13556"/>
    </source>
</evidence>
<evidence type="ECO:0000259" key="3">
    <source>
        <dbReference type="Pfam" id="PF14361"/>
    </source>
</evidence>
<gene>
    <name evidence="5" type="ORF">FrCorBMG51_20585</name>
</gene>
<feature type="domain" description="RsbT co-antagonist protein RsbRD N-terminal" evidence="3">
    <location>
        <begin position="43"/>
        <end position="175"/>
    </location>
</feature>
<dbReference type="InterPro" id="IPR042070">
    <property type="entry name" value="PucR_C-HTH_sf"/>
</dbReference>
<sequence length="413" mass="45150">MGPSRQFALQLGPVHPAAREIALKMDLDANAAFITEQIMEIVIPDRADDEGFRKLMARNAYDNLNAMWRIIAGLDELEVTPPRGAIAFNDKAAEVGVPLGQFERIYRVGVGLVWTLWFRAAKAYAQESGTDTGIEELLAGPSMIIHAYIDGQISTLLERFETAQAEHQRTREQLRLSILRQALDGPPALTGPAVERALGIVLDAEHVSVALRTESFNAESPLARELCGATGSKRVLHYRYDAGLWVLWLSHPDGFDDARLAALERVLTGSGLRCAVGDPAWGASGLTSSSGEALVAIDLQARLGEAAASVVAFRDLRLESLLLAEPVKARHFIRAELRDLDAGGARRAQLRETAQVWLESGSNVSTAQILGVHEHTVRNRITTIQKLIGRPLTSRRTELLVALRLRRLLGVSS</sequence>
<dbReference type="InterPro" id="IPR041522">
    <property type="entry name" value="CdaR_GGDEF"/>
</dbReference>
<dbReference type="PANTHER" id="PTHR33744:SF1">
    <property type="entry name" value="DNA-BINDING TRANSCRIPTIONAL ACTIVATOR ADER"/>
    <property type="match status" value="1"/>
</dbReference>
<dbReference type="Pfam" id="PF14361">
    <property type="entry name" value="RsbRD_N"/>
    <property type="match status" value="1"/>
</dbReference>
<keyword evidence="6" id="KW-1185">Reference proteome</keyword>
<organism evidence="5 6">
    <name type="scientific">Protofrankia coriariae</name>
    <dbReference type="NCBI Taxonomy" id="1562887"/>
    <lineage>
        <taxon>Bacteria</taxon>
        <taxon>Bacillati</taxon>
        <taxon>Actinomycetota</taxon>
        <taxon>Actinomycetes</taxon>
        <taxon>Frankiales</taxon>
        <taxon>Frankiaceae</taxon>
        <taxon>Protofrankia</taxon>
    </lineage>
</organism>
<dbReference type="EMBL" id="JWIO01000045">
    <property type="protein sequence ID" value="KLL10044.1"/>
    <property type="molecule type" value="Genomic_DNA"/>
</dbReference>
<reference evidence="5 6" key="1">
    <citation type="submission" date="2014-12" db="EMBL/GenBank/DDBJ databases">
        <title>Frankia sp. BMG5.1 draft genome.</title>
        <authorList>
            <person name="Gtari M."/>
            <person name="Ghodhbane-Gtari F."/>
            <person name="Nouioui I."/>
            <person name="Ktari A."/>
            <person name="Hezbri K."/>
            <person name="Mimouni W."/>
            <person name="Sbissi I."/>
            <person name="Ayari A."/>
            <person name="Yamanaka T."/>
            <person name="Normand P."/>
            <person name="Tisa L.S."/>
            <person name="Boudabous A."/>
        </authorList>
    </citation>
    <scope>NUCLEOTIDE SEQUENCE [LARGE SCALE GENOMIC DNA]</scope>
    <source>
        <strain evidence="5 6">BMG5.1</strain>
    </source>
</reference>
<dbReference type="Pfam" id="PF17853">
    <property type="entry name" value="GGDEF_2"/>
    <property type="match status" value="1"/>
</dbReference>
<proteinExistence type="inferred from homology"/>
<accession>A0ABR5F010</accession>
<comment type="caution">
    <text evidence="5">The sequence shown here is derived from an EMBL/GenBank/DDBJ whole genome shotgun (WGS) entry which is preliminary data.</text>
</comment>
<dbReference type="Gene3D" id="1.10.10.2840">
    <property type="entry name" value="PucR C-terminal helix-turn-helix domain"/>
    <property type="match status" value="1"/>
</dbReference>
<name>A0ABR5F010_9ACTN</name>
<dbReference type="InterPro" id="IPR025751">
    <property type="entry name" value="RsbRD_N_dom"/>
</dbReference>